<dbReference type="KEGG" id="aplc:110976932"/>
<protein>
    <submittedName>
        <fullName evidence="2">Uncharacterized protein LOC110976932 isoform X1</fullName>
    </submittedName>
</protein>
<dbReference type="Proteomes" id="UP000694845">
    <property type="component" value="Unplaced"/>
</dbReference>
<dbReference type="SMART" id="SM00706">
    <property type="entry name" value="TECPR"/>
    <property type="match status" value="5"/>
</dbReference>
<sequence>MRKVDENAPFSTDLLIETDWTFASNMDAISTCLVFVGLLGCLVGFSAGSDSALCTCKHQLKQIVTGPKHVWVVNTNNEIFSRQLNSATSHGEWVKQWSNKTAISVSPNGYIWALGSNYKHVYLREGITDNQPEGVSWKSVGSLEVDKFAVGKSGLWAVQIFWSGQRLYYRVGSYGDSGNHGTWWYEYTFSPKMKFTVKIIVGPNEVWFLDTLGQIFRLPVFGDRAIGSWQLYEQSHENPPSSQMIKGIAISPAGNMWAIWFIHKVSRKAGSMSEWIQDDDRLDLIDISAGKIGVWGTDGHHVYYRSGTYGDEYETTSLTGFWDLLKHP</sequence>
<evidence type="ECO:0000313" key="2">
    <source>
        <dbReference type="RefSeq" id="XP_022086338.1"/>
    </source>
</evidence>
<gene>
    <name evidence="2" type="primary">LOC110976932</name>
</gene>
<proteinExistence type="predicted"/>
<accession>A0A8B7XZK6</accession>
<reference evidence="2" key="1">
    <citation type="submission" date="2025-08" db="UniProtKB">
        <authorList>
            <consortium name="RefSeq"/>
        </authorList>
    </citation>
    <scope>IDENTIFICATION</scope>
</reference>
<dbReference type="PANTHER" id="PTHR23250">
    <property type="entry name" value="DYSFERLIN-RELATED"/>
    <property type="match status" value="1"/>
</dbReference>
<dbReference type="GeneID" id="110976932"/>
<dbReference type="PANTHER" id="PTHR23250:SF1">
    <property type="entry name" value="TECTONIN BETA-PROPELLER REPEAT-CONTAINING PROTEIN 1"/>
    <property type="match status" value="1"/>
</dbReference>
<dbReference type="InterPro" id="IPR006624">
    <property type="entry name" value="Beta-propeller_rpt_TECPR"/>
</dbReference>
<organism evidence="1 2">
    <name type="scientific">Acanthaster planci</name>
    <name type="common">Crown-of-thorns starfish</name>
    <dbReference type="NCBI Taxonomy" id="133434"/>
    <lineage>
        <taxon>Eukaryota</taxon>
        <taxon>Metazoa</taxon>
        <taxon>Echinodermata</taxon>
        <taxon>Eleutherozoa</taxon>
        <taxon>Asterozoa</taxon>
        <taxon>Asteroidea</taxon>
        <taxon>Valvatacea</taxon>
        <taxon>Valvatida</taxon>
        <taxon>Acanthasteridae</taxon>
        <taxon>Acanthaster</taxon>
    </lineage>
</organism>
<dbReference type="AlphaFoldDB" id="A0A8B7XZK6"/>
<dbReference type="RefSeq" id="XP_022086338.1">
    <property type="nucleotide sequence ID" value="XM_022230646.1"/>
</dbReference>
<evidence type="ECO:0000313" key="1">
    <source>
        <dbReference type="Proteomes" id="UP000694845"/>
    </source>
</evidence>
<dbReference type="Pfam" id="PF19193">
    <property type="entry name" value="Tectonin"/>
    <property type="match status" value="1"/>
</dbReference>
<dbReference type="InterPro" id="IPR051513">
    <property type="entry name" value="Tectonin_beta-prop"/>
</dbReference>
<keyword evidence="1" id="KW-1185">Reference proteome</keyword>
<name>A0A8B7XZK6_ACAPL</name>